<dbReference type="GO" id="GO:0005634">
    <property type="term" value="C:nucleus"/>
    <property type="evidence" value="ECO:0007669"/>
    <property type="project" value="UniProtKB-SubCell"/>
</dbReference>
<dbReference type="Pfam" id="PF13359">
    <property type="entry name" value="DDE_Tnp_4"/>
    <property type="match status" value="1"/>
</dbReference>
<dbReference type="GO" id="GO:0046872">
    <property type="term" value="F:metal ion binding"/>
    <property type="evidence" value="ECO:0007669"/>
    <property type="project" value="UniProtKB-KW"/>
</dbReference>
<keyword evidence="6" id="KW-0378">Hydrolase</keyword>
<evidence type="ECO:0000259" key="8">
    <source>
        <dbReference type="Pfam" id="PF13359"/>
    </source>
</evidence>
<reference evidence="9 10" key="1">
    <citation type="submission" date="2024-06" db="EMBL/GenBank/DDBJ databases">
        <title>A chromosome-level genome assembly of beet webworm, Loxostege sticticalis.</title>
        <authorList>
            <person name="Zhang Y."/>
        </authorList>
    </citation>
    <scope>NUCLEOTIDE SEQUENCE [LARGE SCALE GENOMIC DNA]</scope>
    <source>
        <strain evidence="9">AQ028</strain>
        <tissue evidence="9">Male pupae</tissue>
    </source>
</reference>
<accession>A0ABD0S6X1</accession>
<evidence type="ECO:0000313" key="9">
    <source>
        <dbReference type="EMBL" id="KAL0808456.1"/>
    </source>
</evidence>
<comment type="caution">
    <text evidence="9">The sequence shown here is derived from an EMBL/GenBank/DDBJ whole genome shotgun (WGS) entry which is preliminary data.</text>
</comment>
<comment type="subcellular location">
    <subcellularLocation>
        <location evidence="2">Nucleus</location>
    </subcellularLocation>
</comment>
<organism evidence="9 10">
    <name type="scientific">Loxostege sticticalis</name>
    <name type="common">Beet webworm moth</name>
    <dbReference type="NCBI Taxonomy" id="481309"/>
    <lineage>
        <taxon>Eukaryota</taxon>
        <taxon>Metazoa</taxon>
        <taxon>Ecdysozoa</taxon>
        <taxon>Arthropoda</taxon>
        <taxon>Hexapoda</taxon>
        <taxon>Insecta</taxon>
        <taxon>Pterygota</taxon>
        <taxon>Neoptera</taxon>
        <taxon>Endopterygota</taxon>
        <taxon>Lepidoptera</taxon>
        <taxon>Glossata</taxon>
        <taxon>Ditrysia</taxon>
        <taxon>Pyraloidea</taxon>
        <taxon>Crambidae</taxon>
        <taxon>Pyraustinae</taxon>
        <taxon>Loxostege</taxon>
    </lineage>
</organism>
<evidence type="ECO:0000256" key="5">
    <source>
        <dbReference type="ARBA" id="ARBA00022723"/>
    </source>
</evidence>
<dbReference type="Proteomes" id="UP001549921">
    <property type="component" value="Unassembled WGS sequence"/>
</dbReference>
<proteinExistence type="inferred from homology"/>
<evidence type="ECO:0000256" key="7">
    <source>
        <dbReference type="ARBA" id="ARBA00023242"/>
    </source>
</evidence>
<name>A0ABD0S6X1_LOXSC</name>
<dbReference type="EMBL" id="JBEDNZ010000031">
    <property type="protein sequence ID" value="KAL0808456.1"/>
    <property type="molecule type" value="Genomic_DNA"/>
</dbReference>
<dbReference type="GO" id="GO:0016787">
    <property type="term" value="F:hydrolase activity"/>
    <property type="evidence" value="ECO:0007669"/>
    <property type="project" value="UniProtKB-KW"/>
</dbReference>
<evidence type="ECO:0000256" key="6">
    <source>
        <dbReference type="ARBA" id="ARBA00022801"/>
    </source>
</evidence>
<comment type="cofactor">
    <cofactor evidence="1">
        <name>a divalent metal cation</name>
        <dbReference type="ChEBI" id="CHEBI:60240"/>
    </cofactor>
</comment>
<evidence type="ECO:0000256" key="2">
    <source>
        <dbReference type="ARBA" id="ARBA00004123"/>
    </source>
</evidence>
<feature type="domain" description="DDE Tnp4" evidence="8">
    <location>
        <begin position="156"/>
        <end position="310"/>
    </location>
</feature>
<dbReference type="PANTHER" id="PTHR22930">
    <property type="match status" value="1"/>
</dbReference>
<evidence type="ECO:0000256" key="1">
    <source>
        <dbReference type="ARBA" id="ARBA00001968"/>
    </source>
</evidence>
<dbReference type="AlphaFoldDB" id="A0ABD0S6X1"/>
<keyword evidence="7" id="KW-0539">Nucleus</keyword>
<evidence type="ECO:0000256" key="4">
    <source>
        <dbReference type="ARBA" id="ARBA00022722"/>
    </source>
</evidence>
<keyword evidence="4" id="KW-0540">Nuclease</keyword>
<sequence>MARAVLAAAAEEERLKRQLCLHRRHLRLNSMPTDLPEREFVALFRLRKQQFFALCEDICPKLRETQRNTAVRPEIKVLSSLMIYAHGSYQRLSGTNYDLGLSQTTVSDCLSEVTEAMNSPDILRKYIKFPTTQEQREVVSRKFMDKFGFPGVLGCVDGTHMSIIRPSEFEEAYFNRKQYHSLNAMMICDADLQIIHVDASFGGASHDSHIWNSSPVRALMEGLHEEGEAFWLLGDSGYAQRPWMMTPILNAAPNSAEEHYTRMQIKTRNVIERCFGVLKGRWRCLLAHRTMHYHPVKAGKMANACVVLHNLINDHTVRFDQETQEELARDRVRQPVLEPARLYGPPEDVLIPTRAAIVQRLWRSRQEN</sequence>
<dbReference type="GO" id="GO:0004518">
    <property type="term" value="F:nuclease activity"/>
    <property type="evidence" value="ECO:0007669"/>
    <property type="project" value="UniProtKB-KW"/>
</dbReference>
<evidence type="ECO:0000256" key="3">
    <source>
        <dbReference type="ARBA" id="ARBA00006958"/>
    </source>
</evidence>
<evidence type="ECO:0000313" key="10">
    <source>
        <dbReference type="Proteomes" id="UP001549921"/>
    </source>
</evidence>
<dbReference type="PANTHER" id="PTHR22930:SF289">
    <property type="entry name" value="DDE TNP4 DOMAIN-CONTAINING PROTEIN-RELATED"/>
    <property type="match status" value="1"/>
</dbReference>
<dbReference type="InterPro" id="IPR027806">
    <property type="entry name" value="HARBI1_dom"/>
</dbReference>
<gene>
    <name evidence="9" type="ORF">ABMA28_012913</name>
</gene>
<comment type="similarity">
    <text evidence="3">Belongs to the HARBI1 family.</text>
</comment>
<dbReference type="InterPro" id="IPR045249">
    <property type="entry name" value="HARBI1-like"/>
</dbReference>
<keyword evidence="5" id="KW-0479">Metal-binding</keyword>
<protein>
    <recommendedName>
        <fullName evidence="8">DDE Tnp4 domain-containing protein</fullName>
    </recommendedName>
</protein>